<organism evidence="1">
    <name type="scientific">Siphoviridae sp. ctlXU33</name>
    <dbReference type="NCBI Taxonomy" id="2823598"/>
    <lineage>
        <taxon>Viruses</taxon>
        <taxon>Duplodnaviria</taxon>
        <taxon>Heunggongvirae</taxon>
        <taxon>Uroviricota</taxon>
        <taxon>Caudoviricetes</taxon>
    </lineage>
</organism>
<sequence length="74" mass="8600">MKTENAIKYAEALKGISYRDWQMLKVGMDRMFQGKLKELEPELKLSDTEQVGRLIQSQFGSYLWGASRLNRSKT</sequence>
<reference evidence="1" key="1">
    <citation type="journal article" date="2021" name="Proc. Natl. Acad. Sci. U.S.A.">
        <title>A Catalog of Tens of Thousands of Viruses from Human Metagenomes Reveals Hidden Associations with Chronic Diseases.</title>
        <authorList>
            <person name="Tisza M.J."/>
            <person name="Buck C.B."/>
        </authorList>
    </citation>
    <scope>NUCLEOTIDE SEQUENCE</scope>
    <source>
        <strain evidence="1">CtlXU33</strain>
    </source>
</reference>
<accession>A0A8S5LF98</accession>
<proteinExistence type="predicted"/>
<name>A0A8S5LF98_9CAUD</name>
<protein>
    <submittedName>
        <fullName evidence="1">Uncharacterized protein</fullName>
    </submittedName>
</protein>
<dbReference type="EMBL" id="BK014706">
    <property type="protein sequence ID" value="DAD68716.1"/>
    <property type="molecule type" value="Genomic_DNA"/>
</dbReference>
<evidence type="ECO:0000313" key="1">
    <source>
        <dbReference type="EMBL" id="DAD68716.1"/>
    </source>
</evidence>